<dbReference type="InterPro" id="IPR013762">
    <property type="entry name" value="Integrase-like_cat_sf"/>
</dbReference>
<gene>
    <name evidence="5" type="ORF">WCV66_24410</name>
</gene>
<protein>
    <submittedName>
        <fullName evidence="5">Tyrosine-type recombinase/integrase</fullName>
    </submittedName>
</protein>
<reference evidence="5 6" key="1">
    <citation type="submission" date="2024-02" db="EMBL/GenBank/DDBJ databases">
        <title>Seven novel Bacillus-like species.</title>
        <authorList>
            <person name="Liu G."/>
        </authorList>
    </citation>
    <scope>NUCLEOTIDE SEQUENCE [LARGE SCALE GENOMIC DNA]</scope>
    <source>
        <strain evidence="5 6">FJAT-53654</strain>
    </source>
</reference>
<evidence type="ECO:0000313" key="6">
    <source>
        <dbReference type="Proteomes" id="UP001368328"/>
    </source>
</evidence>
<comment type="similarity">
    <text evidence="1">Belongs to the 'phage' integrase family.</text>
</comment>
<evidence type="ECO:0000256" key="1">
    <source>
        <dbReference type="ARBA" id="ARBA00008857"/>
    </source>
</evidence>
<dbReference type="EMBL" id="CP147403">
    <property type="protein sequence ID" value="WXB91443.1"/>
    <property type="molecule type" value="Genomic_DNA"/>
</dbReference>
<keyword evidence="6" id="KW-1185">Reference proteome</keyword>
<dbReference type="Proteomes" id="UP001368328">
    <property type="component" value="Chromosome"/>
</dbReference>
<dbReference type="InterPro" id="IPR002104">
    <property type="entry name" value="Integrase_catalytic"/>
</dbReference>
<dbReference type="PROSITE" id="PS51898">
    <property type="entry name" value="TYR_RECOMBINASE"/>
    <property type="match status" value="1"/>
</dbReference>
<dbReference type="InterPro" id="IPR050090">
    <property type="entry name" value="Tyrosine_recombinase_XerCD"/>
</dbReference>
<keyword evidence="3" id="KW-0233">DNA recombination</keyword>
<name>A0ABZ2N1E1_9BACI</name>
<dbReference type="Gene3D" id="1.10.443.10">
    <property type="entry name" value="Intergrase catalytic core"/>
    <property type="match status" value="1"/>
</dbReference>
<dbReference type="SUPFAM" id="SSF56349">
    <property type="entry name" value="DNA breaking-rejoining enzymes"/>
    <property type="match status" value="1"/>
</dbReference>
<accession>A0ABZ2N1E1</accession>
<feature type="domain" description="Tyr recombinase" evidence="4">
    <location>
        <begin position="1"/>
        <end position="120"/>
    </location>
</feature>
<evidence type="ECO:0000259" key="4">
    <source>
        <dbReference type="PROSITE" id="PS51898"/>
    </source>
</evidence>
<dbReference type="InterPro" id="IPR011010">
    <property type="entry name" value="DNA_brk_join_enz"/>
</dbReference>
<evidence type="ECO:0000256" key="3">
    <source>
        <dbReference type="ARBA" id="ARBA00023172"/>
    </source>
</evidence>
<dbReference type="PANTHER" id="PTHR30349:SF41">
    <property type="entry name" value="INTEGRASE_RECOMBINASE PROTEIN MJ0367-RELATED"/>
    <property type="match status" value="1"/>
</dbReference>
<keyword evidence="2" id="KW-0238">DNA-binding</keyword>
<organism evidence="5 6">
    <name type="scientific">Metabacillus rhizosphaerae</name>
    <dbReference type="NCBI Taxonomy" id="3117747"/>
    <lineage>
        <taxon>Bacteria</taxon>
        <taxon>Bacillati</taxon>
        <taxon>Bacillota</taxon>
        <taxon>Bacilli</taxon>
        <taxon>Bacillales</taxon>
        <taxon>Bacillaceae</taxon>
        <taxon>Metabacillus</taxon>
    </lineage>
</organism>
<evidence type="ECO:0000256" key="2">
    <source>
        <dbReference type="ARBA" id="ARBA00023125"/>
    </source>
</evidence>
<sequence>MPNGKRKKARMVLFTRSCGEYLKKYLEERDDILPFVFINPSATGPACIRTIQDRFNRYKKDLGIHLSPHTLRHTFAAHLAIKGMPLAFIQDLLGHDSPHQKQLYARLYSHARKEMYDEWM</sequence>
<dbReference type="PANTHER" id="PTHR30349">
    <property type="entry name" value="PHAGE INTEGRASE-RELATED"/>
    <property type="match status" value="1"/>
</dbReference>
<evidence type="ECO:0000313" key="5">
    <source>
        <dbReference type="EMBL" id="WXB91443.1"/>
    </source>
</evidence>
<proteinExistence type="inferred from homology"/>
<dbReference type="Pfam" id="PF00589">
    <property type="entry name" value="Phage_integrase"/>
    <property type="match status" value="1"/>
</dbReference>